<evidence type="ECO:0000313" key="2">
    <source>
        <dbReference type="EMBL" id="MBR0794008.1"/>
    </source>
</evidence>
<dbReference type="Proteomes" id="UP001315278">
    <property type="component" value="Unassembled WGS sequence"/>
</dbReference>
<sequence>MEQRFHPLSKLLSQTAANLKLVNECATLAIRLSANDAARERALMETKWFDYRFMSPLDATALFAQEYQRVYRRKWATYLATDEGPKKLAFRLGDWRSSPAEFTSCWKARQFADFFAVPYQFFCEHALELLLRIGYQKPPRPNQLYSGKIFALLNEGIERAWREHCADLQLMISALPQYHLQNFAALPAQYAHEDWVVQAILLRHMDPRYIAQACFQLRVLPEARAYFEFGPRRVERAREHVESEGIARVVASALEKSDFRPSCFGILHSFDPTADECNICAFADQCRKVADAMAEHARRNCGDVDPSLARKRQLGRERVRRHRAKMKKPATTVITRGRKVP</sequence>
<evidence type="ECO:0000313" key="3">
    <source>
        <dbReference type="Proteomes" id="UP001315278"/>
    </source>
</evidence>
<proteinExistence type="predicted"/>
<evidence type="ECO:0000256" key="1">
    <source>
        <dbReference type="SAM" id="MobiDB-lite"/>
    </source>
</evidence>
<accession>A0ABS5FB45</accession>
<reference evidence="3" key="1">
    <citation type="journal article" date="2021" name="ISME J.">
        <title>Evolutionary origin and ecological implication of a unique nif island in free-living Bradyrhizobium lineages.</title>
        <authorList>
            <person name="Tao J."/>
        </authorList>
    </citation>
    <scope>NUCLEOTIDE SEQUENCE [LARGE SCALE GENOMIC DNA]</scope>
    <source>
        <strain evidence="3">SZCCT0434</strain>
    </source>
</reference>
<gene>
    <name evidence="2" type="ORF">JQ615_01250</name>
</gene>
<feature type="region of interest" description="Disordered" evidence="1">
    <location>
        <begin position="322"/>
        <end position="341"/>
    </location>
</feature>
<dbReference type="RefSeq" id="WP_212491589.1">
    <property type="nucleotide sequence ID" value="NZ_JAFCJH010000001.1"/>
</dbReference>
<comment type="caution">
    <text evidence="2">The sequence shown here is derived from an EMBL/GenBank/DDBJ whole genome shotgun (WGS) entry which is preliminary data.</text>
</comment>
<protein>
    <submittedName>
        <fullName evidence="2">Uncharacterized protein</fullName>
    </submittedName>
</protein>
<keyword evidence="3" id="KW-1185">Reference proteome</keyword>
<dbReference type="EMBL" id="JAFCJH010000001">
    <property type="protein sequence ID" value="MBR0794008.1"/>
    <property type="molecule type" value="Genomic_DNA"/>
</dbReference>
<name>A0ABS5FB45_9BRAD</name>
<organism evidence="2 3">
    <name type="scientific">Bradyrhizobium jicamae</name>
    <dbReference type="NCBI Taxonomy" id="280332"/>
    <lineage>
        <taxon>Bacteria</taxon>
        <taxon>Pseudomonadati</taxon>
        <taxon>Pseudomonadota</taxon>
        <taxon>Alphaproteobacteria</taxon>
        <taxon>Hyphomicrobiales</taxon>
        <taxon>Nitrobacteraceae</taxon>
        <taxon>Bradyrhizobium</taxon>
    </lineage>
</organism>